<evidence type="ECO:0000313" key="3">
    <source>
        <dbReference type="Proteomes" id="UP001153954"/>
    </source>
</evidence>
<organism evidence="2 3">
    <name type="scientific">Euphydryas editha</name>
    <name type="common">Edith's checkerspot</name>
    <dbReference type="NCBI Taxonomy" id="104508"/>
    <lineage>
        <taxon>Eukaryota</taxon>
        <taxon>Metazoa</taxon>
        <taxon>Ecdysozoa</taxon>
        <taxon>Arthropoda</taxon>
        <taxon>Hexapoda</taxon>
        <taxon>Insecta</taxon>
        <taxon>Pterygota</taxon>
        <taxon>Neoptera</taxon>
        <taxon>Endopterygota</taxon>
        <taxon>Lepidoptera</taxon>
        <taxon>Glossata</taxon>
        <taxon>Ditrysia</taxon>
        <taxon>Papilionoidea</taxon>
        <taxon>Nymphalidae</taxon>
        <taxon>Nymphalinae</taxon>
        <taxon>Euphydryas</taxon>
    </lineage>
</organism>
<dbReference type="EMBL" id="CAKOGL010000022">
    <property type="protein sequence ID" value="CAH2100122.1"/>
    <property type="molecule type" value="Genomic_DNA"/>
</dbReference>
<keyword evidence="1" id="KW-0812">Transmembrane</keyword>
<dbReference type="PANTHER" id="PTHR47412:SF1">
    <property type="entry name" value="FI01434P-RELATED"/>
    <property type="match status" value="1"/>
</dbReference>
<name>A0AAU9ULQ0_EUPED</name>
<dbReference type="PANTHER" id="PTHR47412">
    <property type="entry name" value="FI01434P-RELATED"/>
    <property type="match status" value="1"/>
</dbReference>
<keyword evidence="3" id="KW-1185">Reference proteome</keyword>
<gene>
    <name evidence="2" type="ORF">EEDITHA_LOCUS15026</name>
</gene>
<reference evidence="2" key="1">
    <citation type="submission" date="2022-03" db="EMBL/GenBank/DDBJ databases">
        <authorList>
            <person name="Tunstrom K."/>
        </authorList>
    </citation>
    <scope>NUCLEOTIDE SEQUENCE</scope>
</reference>
<comment type="caution">
    <text evidence="2">The sequence shown here is derived from an EMBL/GenBank/DDBJ whole genome shotgun (WGS) entry which is preliminary data.</text>
</comment>
<keyword evidence="1" id="KW-1133">Transmembrane helix</keyword>
<keyword evidence="1" id="KW-0472">Membrane</keyword>
<proteinExistence type="predicted"/>
<sequence length="200" mass="22727">MLNNRRNFIFRVSIVINIAVLLYAAMHLSSSTTPGVEWVPMSVYGSERGAEYRYVNREDIRNDTDTRPPELSVRNFEEFTSQKTPSTMPTTNKTASSTASIPDIEKKIISSLPELETSNSSVLEIDDEDALNPATLSYLRTLLACNDKDMLPQTLQRGEYWVLKNFVRADHGFIQCHESITYTTHAGFEFLDNVQPLVER</sequence>
<dbReference type="AlphaFoldDB" id="A0AAU9ULQ0"/>
<protein>
    <submittedName>
        <fullName evidence="2">Uncharacterized protein</fullName>
    </submittedName>
</protein>
<feature type="transmembrane region" description="Helical" evidence="1">
    <location>
        <begin position="7"/>
        <end position="26"/>
    </location>
</feature>
<dbReference type="Proteomes" id="UP001153954">
    <property type="component" value="Unassembled WGS sequence"/>
</dbReference>
<evidence type="ECO:0000313" key="2">
    <source>
        <dbReference type="EMBL" id="CAH2100122.1"/>
    </source>
</evidence>
<evidence type="ECO:0000256" key="1">
    <source>
        <dbReference type="SAM" id="Phobius"/>
    </source>
</evidence>
<accession>A0AAU9ULQ0</accession>